<dbReference type="AlphaFoldDB" id="I1CI57"/>
<dbReference type="Gene3D" id="3.30.200.20">
    <property type="entry name" value="Phosphorylase Kinase, domain 1"/>
    <property type="match status" value="1"/>
</dbReference>
<dbReference type="EMBL" id="CH476742">
    <property type="protein sequence ID" value="EIE88137.1"/>
    <property type="molecule type" value="Genomic_DNA"/>
</dbReference>
<sequence length="292" mass="32859">MAKTTIMKRIVALFKKTHEKKQDPAYPTVLENTYKVTKKILGVGSFAVVKECIHKSTQQPYALKIILKKAIADILKQVRHPHIVSMHNLYESKEAIVHRDMKPENLLFQTTKENANLMITDFGLSKILKAQDDILTTACGTPGYVAPEVLLQTGHNKPVDLWSVGVILYTLLSGYTPFWGEDQSSLFESIMSGKYEYDEDYWSHISESAKDLIDRLLTLDPNKRITAEEALMHPWITGSKGAGPRTSTNLAPAIRRGYTERGSLSPLLSRYKAMNDGSSDDVEIKELNISIY</sequence>
<evidence type="ECO:0000313" key="7">
    <source>
        <dbReference type="Proteomes" id="UP000009138"/>
    </source>
</evidence>
<dbReference type="OMA" id="ECIHRES"/>
<dbReference type="SMART" id="SM00220">
    <property type="entry name" value="S_TKc"/>
    <property type="match status" value="1"/>
</dbReference>
<feature type="binding site" evidence="3">
    <location>
        <position position="68"/>
    </location>
    <ligand>
        <name>ATP</name>
        <dbReference type="ChEBI" id="CHEBI:30616"/>
    </ligand>
</feature>
<reference evidence="6 7" key="1">
    <citation type="journal article" date="2009" name="PLoS Genet.">
        <title>Genomic analysis of the basal lineage fungus Rhizopus oryzae reveals a whole-genome duplication.</title>
        <authorList>
            <person name="Ma L.-J."/>
            <person name="Ibrahim A.S."/>
            <person name="Skory C."/>
            <person name="Grabherr M.G."/>
            <person name="Burger G."/>
            <person name="Butler M."/>
            <person name="Elias M."/>
            <person name="Idnurm A."/>
            <person name="Lang B.F."/>
            <person name="Sone T."/>
            <person name="Abe A."/>
            <person name="Calvo S.E."/>
            <person name="Corrochano L.M."/>
            <person name="Engels R."/>
            <person name="Fu J."/>
            <person name="Hansberg W."/>
            <person name="Kim J.-M."/>
            <person name="Kodira C.D."/>
            <person name="Koehrsen M.J."/>
            <person name="Liu B."/>
            <person name="Miranda-Saavedra D."/>
            <person name="O'Leary S."/>
            <person name="Ortiz-Castellanos L."/>
            <person name="Poulter R."/>
            <person name="Rodriguez-Romero J."/>
            <person name="Ruiz-Herrera J."/>
            <person name="Shen Y.-Q."/>
            <person name="Zeng Q."/>
            <person name="Galagan J."/>
            <person name="Birren B.W."/>
            <person name="Cuomo C.A."/>
            <person name="Wickes B.L."/>
        </authorList>
    </citation>
    <scope>NUCLEOTIDE SEQUENCE [LARGE SCALE GENOMIC DNA]</scope>
    <source>
        <strain evidence="7">RA 99-880 / ATCC MYA-4621 / FGSC 9543 / NRRL 43880</strain>
    </source>
</reference>
<dbReference type="PROSITE" id="PS00107">
    <property type="entry name" value="PROTEIN_KINASE_ATP"/>
    <property type="match status" value="1"/>
</dbReference>
<dbReference type="eggNOG" id="KOG0032">
    <property type="taxonomic scope" value="Eukaryota"/>
</dbReference>
<dbReference type="GO" id="GO:0004674">
    <property type="term" value="F:protein serine/threonine kinase activity"/>
    <property type="evidence" value="ECO:0007669"/>
    <property type="project" value="UniProtKB-KW"/>
</dbReference>
<dbReference type="CDD" id="cd05117">
    <property type="entry name" value="STKc_CAMK"/>
    <property type="match status" value="1"/>
</dbReference>
<accession>I1CI57</accession>
<gene>
    <name evidence="6" type="ORF">RO3G_12848</name>
</gene>
<evidence type="ECO:0000256" key="2">
    <source>
        <dbReference type="ARBA" id="ARBA00022840"/>
    </source>
</evidence>
<organism evidence="6 7">
    <name type="scientific">Rhizopus delemar (strain RA 99-880 / ATCC MYA-4621 / FGSC 9543 / NRRL 43880)</name>
    <name type="common">Mucormycosis agent</name>
    <name type="synonym">Rhizopus arrhizus var. delemar</name>
    <dbReference type="NCBI Taxonomy" id="246409"/>
    <lineage>
        <taxon>Eukaryota</taxon>
        <taxon>Fungi</taxon>
        <taxon>Fungi incertae sedis</taxon>
        <taxon>Mucoromycota</taxon>
        <taxon>Mucoromycotina</taxon>
        <taxon>Mucoromycetes</taxon>
        <taxon>Mucorales</taxon>
        <taxon>Mucorineae</taxon>
        <taxon>Rhizopodaceae</taxon>
        <taxon>Rhizopus</taxon>
    </lineage>
</organism>
<evidence type="ECO:0000313" key="6">
    <source>
        <dbReference type="EMBL" id="EIE88137.1"/>
    </source>
</evidence>
<dbReference type="PROSITE" id="PS50011">
    <property type="entry name" value="PROTEIN_KINASE_DOM"/>
    <property type="match status" value="1"/>
</dbReference>
<dbReference type="InterPro" id="IPR008271">
    <property type="entry name" value="Ser/Thr_kinase_AS"/>
</dbReference>
<evidence type="ECO:0000259" key="5">
    <source>
        <dbReference type="PROSITE" id="PS50011"/>
    </source>
</evidence>
<dbReference type="InterPro" id="IPR000719">
    <property type="entry name" value="Prot_kinase_dom"/>
</dbReference>
<feature type="domain" description="Protein kinase" evidence="5">
    <location>
        <begin position="1"/>
        <end position="236"/>
    </location>
</feature>
<proteinExistence type="inferred from homology"/>
<evidence type="ECO:0000256" key="1">
    <source>
        <dbReference type="ARBA" id="ARBA00022741"/>
    </source>
</evidence>
<dbReference type="VEuPathDB" id="FungiDB:RO3G_12848"/>
<dbReference type="Proteomes" id="UP000009138">
    <property type="component" value="Unassembled WGS sequence"/>
</dbReference>
<evidence type="ECO:0000256" key="4">
    <source>
        <dbReference type="RuleBase" id="RU000304"/>
    </source>
</evidence>
<dbReference type="SUPFAM" id="SSF56112">
    <property type="entry name" value="Protein kinase-like (PK-like)"/>
    <property type="match status" value="1"/>
</dbReference>
<keyword evidence="7" id="KW-1185">Reference proteome</keyword>
<dbReference type="PANTHER" id="PTHR24347">
    <property type="entry name" value="SERINE/THREONINE-PROTEIN KINASE"/>
    <property type="match status" value="1"/>
</dbReference>
<dbReference type="OrthoDB" id="40902at2759"/>
<dbReference type="STRING" id="246409.I1CI57"/>
<protein>
    <recommendedName>
        <fullName evidence="5">Protein kinase domain-containing protein</fullName>
    </recommendedName>
</protein>
<dbReference type="GO" id="GO:0005524">
    <property type="term" value="F:ATP binding"/>
    <property type="evidence" value="ECO:0007669"/>
    <property type="project" value="UniProtKB-UniRule"/>
</dbReference>
<keyword evidence="4" id="KW-0808">Transferase</keyword>
<keyword evidence="1 3" id="KW-0547">Nucleotide-binding</keyword>
<dbReference type="GeneID" id="93619813"/>
<dbReference type="InterPro" id="IPR017441">
    <property type="entry name" value="Protein_kinase_ATP_BS"/>
</dbReference>
<name>I1CI57_RHIO9</name>
<evidence type="ECO:0000256" key="3">
    <source>
        <dbReference type="PROSITE-ProRule" id="PRU10141"/>
    </source>
</evidence>
<dbReference type="RefSeq" id="XP_067523533.1">
    <property type="nucleotide sequence ID" value="XM_067667432.1"/>
</dbReference>
<dbReference type="InParanoid" id="I1CI57"/>
<dbReference type="Gene3D" id="1.10.510.10">
    <property type="entry name" value="Transferase(Phosphotransferase) domain 1"/>
    <property type="match status" value="1"/>
</dbReference>
<keyword evidence="4" id="KW-0723">Serine/threonine-protein kinase</keyword>
<dbReference type="PROSITE" id="PS00108">
    <property type="entry name" value="PROTEIN_KINASE_ST"/>
    <property type="match status" value="1"/>
</dbReference>
<comment type="similarity">
    <text evidence="4">Belongs to the protein kinase superfamily.</text>
</comment>
<keyword evidence="2 3" id="KW-0067">ATP-binding</keyword>
<keyword evidence="4" id="KW-0418">Kinase</keyword>
<dbReference type="InterPro" id="IPR011009">
    <property type="entry name" value="Kinase-like_dom_sf"/>
</dbReference>
<dbReference type="Pfam" id="PF00069">
    <property type="entry name" value="Pkinase"/>
    <property type="match status" value="1"/>
</dbReference>